<name>I3T924_LOTJA</name>
<protein>
    <submittedName>
        <fullName evidence="1">Uncharacterized protein</fullName>
    </submittedName>
</protein>
<evidence type="ECO:0000313" key="1">
    <source>
        <dbReference type="EMBL" id="AFK49016.1"/>
    </source>
</evidence>
<reference evidence="1" key="1">
    <citation type="submission" date="2012-05" db="EMBL/GenBank/DDBJ databases">
        <authorList>
            <person name="Krishnakumar V."/>
            <person name="Cheung F."/>
            <person name="Xiao Y."/>
            <person name="Chan A."/>
            <person name="Moskal W.A."/>
            <person name="Town C.D."/>
        </authorList>
    </citation>
    <scope>NUCLEOTIDE SEQUENCE</scope>
</reference>
<sequence length="102" mass="11030">MDMATAFSTTSVLSWRNPQCMHNPLPSHTRCHSSVQDGILRTVAASGSKENCLVDGKTEKCPSLLVNRRAVLASGVSLLCFPGESLAVVKQRSSSRENSWPV</sequence>
<accession>I3T924</accession>
<proteinExistence type="evidence at transcript level"/>
<dbReference type="EMBL" id="BT149222">
    <property type="protein sequence ID" value="AFK49016.1"/>
    <property type="molecule type" value="mRNA"/>
</dbReference>
<organism evidence="1">
    <name type="scientific">Lotus japonicus</name>
    <name type="common">Lotus corniculatus var. japonicus</name>
    <dbReference type="NCBI Taxonomy" id="34305"/>
    <lineage>
        <taxon>Eukaryota</taxon>
        <taxon>Viridiplantae</taxon>
        <taxon>Streptophyta</taxon>
        <taxon>Embryophyta</taxon>
        <taxon>Tracheophyta</taxon>
        <taxon>Spermatophyta</taxon>
        <taxon>Magnoliopsida</taxon>
        <taxon>eudicotyledons</taxon>
        <taxon>Gunneridae</taxon>
        <taxon>Pentapetalae</taxon>
        <taxon>rosids</taxon>
        <taxon>fabids</taxon>
        <taxon>Fabales</taxon>
        <taxon>Fabaceae</taxon>
        <taxon>Papilionoideae</taxon>
        <taxon>50 kb inversion clade</taxon>
        <taxon>NPAAA clade</taxon>
        <taxon>Hologalegina</taxon>
        <taxon>robinioid clade</taxon>
        <taxon>Loteae</taxon>
        <taxon>Lotus</taxon>
    </lineage>
</organism>
<dbReference type="AlphaFoldDB" id="I3T924"/>